<evidence type="ECO:0000313" key="1">
    <source>
        <dbReference type="EMBL" id="ACR37214.1"/>
    </source>
</evidence>
<name>C4J7R4_MAIZE</name>
<reference evidence="1" key="2">
    <citation type="submission" date="2012-06" db="EMBL/GenBank/DDBJ databases">
        <authorList>
            <person name="Yu Y."/>
            <person name="Currie J."/>
            <person name="Lomeli R."/>
            <person name="Angelova A."/>
            <person name="Collura K."/>
            <person name="Wissotski M."/>
            <person name="Campos D."/>
            <person name="Kudrna D."/>
            <person name="Golser W."/>
            <person name="Ashely E."/>
            <person name="Descour A."/>
            <person name="Fernandes J."/>
            <person name="Soderlund C."/>
            <person name="Walbot V."/>
        </authorList>
    </citation>
    <scope>NUCLEOTIDE SEQUENCE</scope>
    <source>
        <strain evidence="1">B73</strain>
    </source>
</reference>
<dbReference type="EMBL" id="BT086861">
    <property type="protein sequence ID" value="ACR37214.1"/>
    <property type="molecule type" value="mRNA"/>
</dbReference>
<sequence>MRWRSGGGGGVG</sequence>
<reference evidence="1" key="1">
    <citation type="journal article" date="2009" name="PLoS Genet.">
        <title>Sequencing, mapping, and analysis of 27,455 maize full-length cDNAs.</title>
        <authorList>
            <person name="Soderlund C."/>
            <person name="Descour A."/>
            <person name="Kudrna D."/>
            <person name="Bomhoff M."/>
            <person name="Boyd L."/>
            <person name="Currie J."/>
            <person name="Angelova A."/>
            <person name="Collura K."/>
            <person name="Wissotski M."/>
            <person name="Ashley E."/>
            <person name="Morrow D."/>
            <person name="Fernandes J."/>
            <person name="Walbot V."/>
            <person name="Yu Y."/>
        </authorList>
    </citation>
    <scope>NUCLEOTIDE SEQUENCE</scope>
    <source>
        <strain evidence="1">B73</strain>
    </source>
</reference>
<accession>C4J7R4</accession>
<protein>
    <submittedName>
        <fullName evidence="1">Uncharacterized protein</fullName>
    </submittedName>
</protein>
<proteinExistence type="evidence at transcript level"/>
<organism evidence="1">
    <name type="scientific">Zea mays</name>
    <name type="common">Maize</name>
    <dbReference type="NCBI Taxonomy" id="4577"/>
    <lineage>
        <taxon>Eukaryota</taxon>
        <taxon>Viridiplantae</taxon>
        <taxon>Streptophyta</taxon>
        <taxon>Embryophyta</taxon>
        <taxon>Tracheophyta</taxon>
        <taxon>Spermatophyta</taxon>
        <taxon>Magnoliopsida</taxon>
        <taxon>Liliopsida</taxon>
        <taxon>Poales</taxon>
        <taxon>Poaceae</taxon>
        <taxon>PACMAD clade</taxon>
        <taxon>Panicoideae</taxon>
        <taxon>Andropogonodae</taxon>
        <taxon>Andropogoneae</taxon>
        <taxon>Tripsacinae</taxon>
        <taxon>Zea</taxon>
    </lineage>
</organism>